<evidence type="ECO:0000313" key="8">
    <source>
        <dbReference type="Proteomes" id="UP000220904"/>
    </source>
</evidence>
<evidence type="ECO:0000256" key="1">
    <source>
        <dbReference type="ARBA" id="ARBA00004651"/>
    </source>
</evidence>
<dbReference type="GO" id="GO:0005524">
    <property type="term" value="F:ATP binding"/>
    <property type="evidence" value="ECO:0007669"/>
    <property type="project" value="InterPro"/>
</dbReference>
<dbReference type="RefSeq" id="WP_008978047.1">
    <property type="nucleotide sequence ID" value="NZ_NOUV01000020.1"/>
</dbReference>
<name>A0A2A7B2D0_9FIRM</name>
<evidence type="ECO:0000256" key="2">
    <source>
        <dbReference type="ARBA" id="ARBA00022692"/>
    </source>
</evidence>
<keyword evidence="4 5" id="KW-0472">Membrane</keyword>
<sequence length="72" mass="7588">MGTIFSRVKLSGKHVAALLALMLLSAVTAMLLPTALASMIDIGVAGENRNTILIIAAVMATLAILRLCVYYI</sequence>
<dbReference type="GO" id="GO:0140359">
    <property type="term" value="F:ABC-type transporter activity"/>
    <property type="evidence" value="ECO:0007669"/>
    <property type="project" value="InterPro"/>
</dbReference>
<dbReference type="EMBL" id="NOUV01000020">
    <property type="protein sequence ID" value="PDX85545.1"/>
    <property type="molecule type" value="Genomic_DNA"/>
</dbReference>
<proteinExistence type="predicted"/>
<keyword evidence="3 5" id="KW-1133">Transmembrane helix</keyword>
<keyword evidence="2 5" id="KW-0812">Transmembrane</keyword>
<dbReference type="Gene3D" id="1.20.1560.10">
    <property type="entry name" value="ABC transporter type 1, transmembrane domain"/>
    <property type="match status" value="1"/>
</dbReference>
<dbReference type="OrthoDB" id="1861427at2"/>
<evidence type="ECO:0000256" key="4">
    <source>
        <dbReference type="ARBA" id="ARBA00023136"/>
    </source>
</evidence>
<feature type="domain" description="ABC transmembrane type-1" evidence="6">
    <location>
        <begin position="16"/>
        <end position="72"/>
    </location>
</feature>
<evidence type="ECO:0000259" key="6">
    <source>
        <dbReference type="PROSITE" id="PS50929"/>
    </source>
</evidence>
<accession>A0A2A7B2D0</accession>
<evidence type="ECO:0000256" key="3">
    <source>
        <dbReference type="ARBA" id="ARBA00022989"/>
    </source>
</evidence>
<dbReference type="PROSITE" id="PS50929">
    <property type="entry name" value="ABC_TM1F"/>
    <property type="match status" value="1"/>
</dbReference>
<dbReference type="SUPFAM" id="SSF90123">
    <property type="entry name" value="ABC transporter transmembrane region"/>
    <property type="match status" value="1"/>
</dbReference>
<organism evidence="7 8">
    <name type="scientific">Faecalibacterium prausnitzii</name>
    <dbReference type="NCBI Taxonomy" id="853"/>
    <lineage>
        <taxon>Bacteria</taxon>
        <taxon>Bacillati</taxon>
        <taxon>Bacillota</taxon>
        <taxon>Clostridia</taxon>
        <taxon>Eubacteriales</taxon>
        <taxon>Oscillospiraceae</taxon>
        <taxon>Faecalibacterium</taxon>
    </lineage>
</organism>
<protein>
    <recommendedName>
        <fullName evidence="6">ABC transmembrane type-1 domain-containing protein</fullName>
    </recommendedName>
</protein>
<dbReference type="GO" id="GO:0005886">
    <property type="term" value="C:plasma membrane"/>
    <property type="evidence" value="ECO:0007669"/>
    <property type="project" value="UniProtKB-SubCell"/>
</dbReference>
<comment type="subcellular location">
    <subcellularLocation>
        <location evidence="1">Cell membrane</location>
        <topology evidence="1">Multi-pass membrane protein</topology>
    </subcellularLocation>
</comment>
<dbReference type="Proteomes" id="UP000220904">
    <property type="component" value="Unassembled WGS sequence"/>
</dbReference>
<evidence type="ECO:0000256" key="5">
    <source>
        <dbReference type="SAM" id="Phobius"/>
    </source>
</evidence>
<gene>
    <name evidence="7" type="ORF">CHR60_13785</name>
</gene>
<dbReference type="AlphaFoldDB" id="A0A2A7B2D0"/>
<reference evidence="7 8" key="1">
    <citation type="journal article" date="2017" name="Front. Microbiol.">
        <title>New Insights into the Diversity of the Genus Faecalibacterium.</title>
        <authorList>
            <person name="Benevides L."/>
            <person name="Burman S."/>
            <person name="Martin R."/>
            <person name="Robert V."/>
            <person name="Thomas M."/>
            <person name="Miquel S."/>
            <person name="Chain F."/>
            <person name="Sokol H."/>
            <person name="Bermudez-Humaran L.G."/>
            <person name="Morrison M."/>
            <person name="Langella P."/>
            <person name="Azevedo V.A."/>
            <person name="Chatel J.M."/>
            <person name="Soares S."/>
        </authorList>
    </citation>
    <scope>NUCLEOTIDE SEQUENCE [LARGE SCALE GENOMIC DNA]</scope>
    <source>
        <strain evidence="7 8">AHMP21</strain>
    </source>
</reference>
<evidence type="ECO:0000313" key="7">
    <source>
        <dbReference type="EMBL" id="PDX85545.1"/>
    </source>
</evidence>
<dbReference type="InterPro" id="IPR011527">
    <property type="entry name" value="ABC1_TM_dom"/>
</dbReference>
<comment type="caution">
    <text evidence="7">The sequence shown here is derived from an EMBL/GenBank/DDBJ whole genome shotgun (WGS) entry which is preliminary data.</text>
</comment>
<dbReference type="InterPro" id="IPR036640">
    <property type="entry name" value="ABC1_TM_sf"/>
</dbReference>
<feature type="transmembrane region" description="Helical" evidence="5">
    <location>
        <begin position="53"/>
        <end position="71"/>
    </location>
</feature>